<reference evidence="2" key="1">
    <citation type="submission" date="2023-07" db="EMBL/GenBank/DDBJ databases">
        <title>Sorghum-associated microbial communities from plants grown in Nebraska, USA.</title>
        <authorList>
            <person name="Schachtman D."/>
        </authorList>
    </citation>
    <scope>NUCLEOTIDE SEQUENCE</scope>
    <source>
        <strain evidence="2">BE330</strain>
    </source>
</reference>
<dbReference type="Pfam" id="PF10138">
    <property type="entry name" value="vWA-TerF-like"/>
    <property type="match status" value="2"/>
</dbReference>
<dbReference type="CDD" id="cd00198">
    <property type="entry name" value="vWFA"/>
    <property type="match status" value="1"/>
</dbReference>
<dbReference type="InterPro" id="IPR019303">
    <property type="entry name" value="vWA_TerF_C"/>
</dbReference>
<name>A0AAE3XCH3_9DEIO</name>
<evidence type="ECO:0000313" key="2">
    <source>
        <dbReference type="EMBL" id="MDR6218363.1"/>
    </source>
</evidence>
<dbReference type="RefSeq" id="WP_309854782.1">
    <property type="nucleotide sequence ID" value="NZ_JAVDQJ010000005.1"/>
</dbReference>
<organism evidence="2 3">
    <name type="scientific">Deinococcus soli</name>
    <name type="common">ex Cha et al. 2016</name>
    <dbReference type="NCBI Taxonomy" id="1309411"/>
    <lineage>
        <taxon>Bacteria</taxon>
        <taxon>Thermotogati</taxon>
        <taxon>Deinococcota</taxon>
        <taxon>Deinococci</taxon>
        <taxon>Deinococcales</taxon>
        <taxon>Deinococcaceae</taxon>
        <taxon>Deinococcus</taxon>
    </lineage>
</organism>
<dbReference type="InterPro" id="IPR002035">
    <property type="entry name" value="VWF_A"/>
</dbReference>
<accession>A0AAE3XCH3</accession>
<comment type="caution">
    <text evidence="2">The sequence shown here is derived from an EMBL/GenBank/DDBJ whole genome shotgun (WGS) entry which is preliminary data.</text>
</comment>
<dbReference type="SMART" id="SM00327">
    <property type="entry name" value="VWA"/>
    <property type="match status" value="1"/>
</dbReference>
<dbReference type="InterPro" id="IPR036465">
    <property type="entry name" value="vWFA_dom_sf"/>
</dbReference>
<dbReference type="AlphaFoldDB" id="A0AAE3XCH3"/>
<evidence type="ECO:0000259" key="1">
    <source>
        <dbReference type="PROSITE" id="PS50234"/>
    </source>
</evidence>
<dbReference type="SUPFAM" id="SSF53300">
    <property type="entry name" value="vWA-like"/>
    <property type="match status" value="1"/>
</dbReference>
<feature type="domain" description="VWFA" evidence="1">
    <location>
        <begin position="47"/>
        <end position="246"/>
    </location>
</feature>
<evidence type="ECO:0000313" key="3">
    <source>
        <dbReference type="Proteomes" id="UP001185331"/>
    </source>
</evidence>
<dbReference type="PROSITE" id="PS50234">
    <property type="entry name" value="VWFA"/>
    <property type="match status" value="1"/>
</dbReference>
<gene>
    <name evidence="2" type="ORF">J2Y00_001926</name>
</gene>
<protein>
    <recommendedName>
        <fullName evidence="1">VWFA domain-containing protein</fullName>
    </recommendedName>
</protein>
<proteinExistence type="predicted"/>
<sequence>MNISLDKKEKLLSLDKEVQQHAPQMVSLVKSATISLEKKGMLGHTAQVALVLDISASMDALYKNGKVQTLVERALALASRFDDNGAIDVFLFGVDAHDVGELRVPNINGYVKTLMQSHPLEGGTRYTKAIDAVMQHYFPNRKRGAPTRAELPVYALFVTDGESQDTHETAQHMKEASHLPIYWQFVGIGRSNRSADTMLRQAAAPAAKPGFFGRLFGGGAAPAKGHTDFSFLERLDELPGRLIDNAGFFSVADPASTPEQDLYDLLMFEYPDYLTAARAKGLLPS</sequence>
<dbReference type="Gene3D" id="3.40.50.410">
    <property type="entry name" value="von Willebrand factor, type A domain"/>
    <property type="match status" value="1"/>
</dbReference>
<dbReference type="Proteomes" id="UP001185331">
    <property type="component" value="Unassembled WGS sequence"/>
</dbReference>
<dbReference type="EMBL" id="JAVDQK010000004">
    <property type="protein sequence ID" value="MDR6218363.1"/>
    <property type="molecule type" value="Genomic_DNA"/>
</dbReference>